<gene>
    <name evidence="1" type="ORF">D7V93_03940</name>
</gene>
<accession>A0A3A8QUJ9</accession>
<dbReference type="InterPro" id="IPR016181">
    <property type="entry name" value="Acyl_CoA_acyltransferase"/>
</dbReference>
<reference evidence="2" key="1">
    <citation type="submission" date="2018-09" db="EMBL/GenBank/DDBJ databases">
        <authorList>
            <person name="Livingstone P.G."/>
            <person name="Whitworth D.E."/>
        </authorList>
    </citation>
    <scope>NUCLEOTIDE SEQUENCE [LARGE SCALE GENOMIC DNA]</scope>
    <source>
        <strain evidence="2">CA051B</strain>
    </source>
</reference>
<evidence type="ECO:0008006" key="3">
    <source>
        <dbReference type="Google" id="ProtNLM"/>
    </source>
</evidence>
<evidence type="ECO:0000313" key="1">
    <source>
        <dbReference type="EMBL" id="RKH66774.1"/>
    </source>
</evidence>
<dbReference type="AlphaFoldDB" id="A0A3A8QUJ9"/>
<name>A0A3A8QUJ9_9BACT</name>
<evidence type="ECO:0000313" key="2">
    <source>
        <dbReference type="Proteomes" id="UP000272888"/>
    </source>
</evidence>
<comment type="caution">
    <text evidence="1">The sequence shown here is derived from an EMBL/GenBank/DDBJ whole genome shotgun (WGS) entry which is preliminary data.</text>
</comment>
<sequence length="150" mass="16851">MLDDRDDVATCFGIFSQDRLVGGARICGRLHDRFEVHGYQPDRDLSVLDIPNLIEANRAVLRPEIRGSSAFASLALHILEFCKSNHLLLFTIPSVQSVMRFYKSIGMTPAEGCRFKFEPEDPAEAQLFLVDSEDVLDTVINNLRQLIRGG</sequence>
<dbReference type="SUPFAM" id="SSF55729">
    <property type="entry name" value="Acyl-CoA N-acyltransferases (Nat)"/>
    <property type="match status" value="1"/>
</dbReference>
<dbReference type="Gene3D" id="3.40.630.30">
    <property type="match status" value="1"/>
</dbReference>
<dbReference type="Proteomes" id="UP000272888">
    <property type="component" value="Unassembled WGS sequence"/>
</dbReference>
<protein>
    <recommendedName>
        <fullName evidence="3">GNAT family N-acetyltransferase</fullName>
    </recommendedName>
</protein>
<organism evidence="1 2">
    <name type="scientific">Corallococcus llansteffanensis</name>
    <dbReference type="NCBI Taxonomy" id="2316731"/>
    <lineage>
        <taxon>Bacteria</taxon>
        <taxon>Pseudomonadati</taxon>
        <taxon>Myxococcota</taxon>
        <taxon>Myxococcia</taxon>
        <taxon>Myxococcales</taxon>
        <taxon>Cystobacterineae</taxon>
        <taxon>Myxococcaceae</taxon>
        <taxon>Corallococcus</taxon>
    </lineage>
</organism>
<dbReference type="EMBL" id="RAWB01000024">
    <property type="protein sequence ID" value="RKH66774.1"/>
    <property type="molecule type" value="Genomic_DNA"/>
</dbReference>
<keyword evidence="2" id="KW-1185">Reference proteome</keyword>
<proteinExistence type="predicted"/>